<feature type="region of interest" description="Disordered" evidence="1">
    <location>
        <begin position="1"/>
        <end position="52"/>
    </location>
</feature>
<evidence type="ECO:0000313" key="2">
    <source>
        <dbReference type="EMBL" id="OMO96068.1"/>
    </source>
</evidence>
<organism evidence="2 3">
    <name type="scientific">Corchorus olitorius</name>
    <dbReference type="NCBI Taxonomy" id="93759"/>
    <lineage>
        <taxon>Eukaryota</taxon>
        <taxon>Viridiplantae</taxon>
        <taxon>Streptophyta</taxon>
        <taxon>Embryophyta</taxon>
        <taxon>Tracheophyta</taxon>
        <taxon>Spermatophyta</taxon>
        <taxon>Magnoliopsida</taxon>
        <taxon>eudicotyledons</taxon>
        <taxon>Gunneridae</taxon>
        <taxon>Pentapetalae</taxon>
        <taxon>rosids</taxon>
        <taxon>malvids</taxon>
        <taxon>Malvales</taxon>
        <taxon>Malvaceae</taxon>
        <taxon>Grewioideae</taxon>
        <taxon>Apeibeae</taxon>
        <taxon>Corchorus</taxon>
    </lineage>
</organism>
<evidence type="ECO:0000313" key="3">
    <source>
        <dbReference type="Proteomes" id="UP000187203"/>
    </source>
</evidence>
<evidence type="ECO:0000256" key="1">
    <source>
        <dbReference type="SAM" id="MobiDB-lite"/>
    </source>
</evidence>
<feature type="compositionally biased region" description="Low complexity" evidence="1">
    <location>
        <begin position="43"/>
        <end position="52"/>
    </location>
</feature>
<sequence>MTAYSSSPHGGPSPQFRRKNMSSPRAQLVVRGESKSISVVNHSPSSPSSTTSPYHFIIRANNFSRLLPFELK</sequence>
<protein>
    <submittedName>
        <fullName evidence="2">Uncharacterized protein</fullName>
    </submittedName>
</protein>
<proteinExistence type="predicted"/>
<reference evidence="3" key="1">
    <citation type="submission" date="2013-09" db="EMBL/GenBank/DDBJ databases">
        <title>Corchorus olitorius genome sequencing.</title>
        <authorList>
            <person name="Alam M."/>
            <person name="Haque M.S."/>
            <person name="Islam M.S."/>
            <person name="Emdad E.M."/>
            <person name="Islam M.M."/>
            <person name="Ahmed B."/>
            <person name="Halim A."/>
            <person name="Hossen Q.M.M."/>
            <person name="Hossain M.Z."/>
            <person name="Ahmed R."/>
            <person name="Khan M.M."/>
            <person name="Islam R."/>
            <person name="Rashid M.M."/>
            <person name="Khan S.A."/>
            <person name="Rahman M.S."/>
            <person name="Alam M."/>
            <person name="Yahiya A.S."/>
            <person name="Khan M.S."/>
            <person name="Azam M.S."/>
            <person name="Haque T."/>
            <person name="Lashkar M.Z.H."/>
            <person name="Akhand A.I."/>
            <person name="Morshed G."/>
            <person name="Roy S."/>
            <person name="Uddin K.S."/>
            <person name="Rabeya T."/>
            <person name="Hossain A.S."/>
            <person name="Chowdhury A."/>
            <person name="Snigdha A.R."/>
            <person name="Mortoza M.S."/>
            <person name="Matin S.A."/>
            <person name="Hoque S.M.E."/>
            <person name="Islam M.K."/>
            <person name="Roy D.K."/>
            <person name="Haider R."/>
            <person name="Moosa M.M."/>
            <person name="Elias S.M."/>
            <person name="Hasan A.M."/>
            <person name="Jahan S."/>
            <person name="Shafiuddin M."/>
            <person name="Mahmood N."/>
            <person name="Shommy N.S."/>
        </authorList>
    </citation>
    <scope>NUCLEOTIDE SEQUENCE [LARGE SCALE GENOMIC DNA]</scope>
    <source>
        <strain evidence="3">cv. O-4</strain>
    </source>
</reference>
<dbReference type="EMBL" id="AWUE01015704">
    <property type="protein sequence ID" value="OMO96068.1"/>
    <property type="molecule type" value="Genomic_DNA"/>
</dbReference>
<keyword evidence="3" id="KW-1185">Reference proteome</keyword>
<comment type="caution">
    <text evidence="2">The sequence shown here is derived from an EMBL/GenBank/DDBJ whole genome shotgun (WGS) entry which is preliminary data.</text>
</comment>
<dbReference type="Proteomes" id="UP000187203">
    <property type="component" value="Unassembled WGS sequence"/>
</dbReference>
<dbReference type="AlphaFoldDB" id="A0A1R3JMJ1"/>
<name>A0A1R3JMJ1_9ROSI</name>
<accession>A0A1R3JMJ1</accession>
<gene>
    <name evidence="2" type="ORF">COLO4_15527</name>
</gene>